<protein>
    <recommendedName>
        <fullName evidence="4">GerMN domain-containing protein</fullName>
    </recommendedName>
</protein>
<reference evidence="2" key="1">
    <citation type="submission" date="2021-03" db="EMBL/GenBank/DDBJ databases">
        <title>Whole genome sequence of Streptomyces bomunensis MMS17-BM035.</title>
        <authorList>
            <person name="Lee J.H."/>
        </authorList>
    </citation>
    <scope>NUCLEOTIDE SEQUENCE</scope>
    <source>
        <strain evidence="2">MMS17-BM035</strain>
    </source>
</reference>
<gene>
    <name evidence="2" type="ORF">JFN87_04230</name>
</gene>
<keyword evidence="1" id="KW-0732">Signal</keyword>
<evidence type="ECO:0000313" key="3">
    <source>
        <dbReference type="Proteomes" id="UP000670475"/>
    </source>
</evidence>
<feature type="chain" id="PRO_5038401515" description="GerMN domain-containing protein" evidence="1">
    <location>
        <begin position="24"/>
        <end position="168"/>
    </location>
</feature>
<keyword evidence="3" id="KW-1185">Reference proteome</keyword>
<dbReference type="RefSeq" id="WP_209338492.1">
    <property type="nucleotide sequence ID" value="NZ_JAGIQL010000009.1"/>
</dbReference>
<evidence type="ECO:0000313" key="2">
    <source>
        <dbReference type="EMBL" id="MBP0456713.1"/>
    </source>
</evidence>
<organism evidence="2 3">
    <name type="scientific">Streptomyces montanisoli</name>
    <dbReference type="NCBI Taxonomy" id="2798581"/>
    <lineage>
        <taxon>Bacteria</taxon>
        <taxon>Bacillati</taxon>
        <taxon>Actinomycetota</taxon>
        <taxon>Actinomycetes</taxon>
        <taxon>Kitasatosporales</taxon>
        <taxon>Streptomycetaceae</taxon>
        <taxon>Streptomyces</taxon>
    </lineage>
</organism>
<sequence length="168" mass="17036">MKRHYRPLVAVVALLLAPLTACSVGDAGPAPAGSPAAGVPGTPSRPAAAVHVYFYSPQGLEPVSRPYRGPDPAGAALRQLAQGPDPAERARGLISYAPARPPVVMARGEGSVQVFAPLGYWESRAAMRQLVCTAAGAVSAADGTSLRSVKVTVHRATSAGSVTGACTP</sequence>
<evidence type="ECO:0008006" key="4">
    <source>
        <dbReference type="Google" id="ProtNLM"/>
    </source>
</evidence>
<evidence type="ECO:0000256" key="1">
    <source>
        <dbReference type="SAM" id="SignalP"/>
    </source>
</evidence>
<name>A0A940RW39_9ACTN</name>
<accession>A0A940RW39</accession>
<proteinExistence type="predicted"/>
<comment type="caution">
    <text evidence="2">The sequence shown here is derived from an EMBL/GenBank/DDBJ whole genome shotgun (WGS) entry which is preliminary data.</text>
</comment>
<feature type="signal peptide" evidence="1">
    <location>
        <begin position="1"/>
        <end position="23"/>
    </location>
</feature>
<dbReference type="EMBL" id="JAGIQL010000009">
    <property type="protein sequence ID" value="MBP0456713.1"/>
    <property type="molecule type" value="Genomic_DNA"/>
</dbReference>
<dbReference type="Proteomes" id="UP000670475">
    <property type="component" value="Unassembled WGS sequence"/>
</dbReference>
<dbReference type="AlphaFoldDB" id="A0A940RW39"/>